<dbReference type="Gene3D" id="1.10.1740.10">
    <property type="match status" value="1"/>
</dbReference>
<dbReference type="SUPFAM" id="SSF88946">
    <property type="entry name" value="Sigma2 domain of RNA polymerase sigma factors"/>
    <property type="match status" value="1"/>
</dbReference>
<name>A0ABV5F3Y1_9FLAO</name>
<reference evidence="5 6" key="1">
    <citation type="submission" date="2024-09" db="EMBL/GenBank/DDBJ databases">
        <authorList>
            <person name="Sun Q."/>
            <person name="Mori K."/>
        </authorList>
    </citation>
    <scope>NUCLEOTIDE SEQUENCE [LARGE SCALE GENOMIC DNA]</scope>
    <source>
        <strain evidence="5 6">CECT 8286</strain>
    </source>
</reference>
<accession>A0ABV5F3Y1</accession>
<organism evidence="5 6">
    <name type="scientific">Formosa undariae</name>
    <dbReference type="NCBI Taxonomy" id="1325436"/>
    <lineage>
        <taxon>Bacteria</taxon>
        <taxon>Pseudomonadati</taxon>
        <taxon>Bacteroidota</taxon>
        <taxon>Flavobacteriia</taxon>
        <taxon>Flavobacteriales</taxon>
        <taxon>Flavobacteriaceae</taxon>
        <taxon>Formosa</taxon>
    </lineage>
</organism>
<proteinExistence type="predicted"/>
<evidence type="ECO:0000259" key="4">
    <source>
        <dbReference type="Pfam" id="PF04542"/>
    </source>
</evidence>
<evidence type="ECO:0000256" key="1">
    <source>
        <dbReference type="ARBA" id="ARBA00023015"/>
    </source>
</evidence>
<comment type="caution">
    <text evidence="5">The sequence shown here is derived from an EMBL/GenBank/DDBJ whole genome shotgun (WGS) entry which is preliminary data.</text>
</comment>
<dbReference type="EMBL" id="JBHMEZ010000012">
    <property type="protein sequence ID" value="MFB9054145.1"/>
    <property type="molecule type" value="Genomic_DNA"/>
</dbReference>
<dbReference type="Pfam" id="PF04542">
    <property type="entry name" value="Sigma70_r2"/>
    <property type="match status" value="1"/>
</dbReference>
<sequence length="179" mass="21226">MTTEIIDDLKGENNNAFGQLYKAYFGMVNRFVINNNGRTDDAEDIFQDTMIVLLGKLRQDDFQLTASIKTYIMAISKNMWLKRLRTANRETEYTDLMDNTFYEEINLAIENEKTYVDKLQTYIHKITKHCQGLIHDMFFKEKAIEDIQKEYGYSTKHNAQNQKYKCVEQIKKVKEEDNF</sequence>
<dbReference type="PANTHER" id="PTHR43133">
    <property type="entry name" value="RNA POLYMERASE ECF-TYPE SIGMA FACTO"/>
    <property type="match status" value="1"/>
</dbReference>
<evidence type="ECO:0000313" key="5">
    <source>
        <dbReference type="EMBL" id="MFB9054145.1"/>
    </source>
</evidence>
<dbReference type="Proteomes" id="UP001589605">
    <property type="component" value="Unassembled WGS sequence"/>
</dbReference>
<evidence type="ECO:0000313" key="6">
    <source>
        <dbReference type="Proteomes" id="UP001589605"/>
    </source>
</evidence>
<dbReference type="InterPro" id="IPR013325">
    <property type="entry name" value="RNA_pol_sigma_r2"/>
</dbReference>
<keyword evidence="3" id="KW-0804">Transcription</keyword>
<keyword evidence="2" id="KW-0731">Sigma factor</keyword>
<dbReference type="InterPro" id="IPR007627">
    <property type="entry name" value="RNA_pol_sigma70_r2"/>
</dbReference>
<dbReference type="InterPro" id="IPR039425">
    <property type="entry name" value="RNA_pol_sigma-70-like"/>
</dbReference>
<gene>
    <name evidence="5" type="ORF">ACFFVB_13735</name>
</gene>
<feature type="domain" description="RNA polymerase sigma-70 region 2" evidence="4">
    <location>
        <begin position="20"/>
        <end position="89"/>
    </location>
</feature>
<evidence type="ECO:0000256" key="3">
    <source>
        <dbReference type="ARBA" id="ARBA00023163"/>
    </source>
</evidence>
<dbReference type="PANTHER" id="PTHR43133:SF46">
    <property type="entry name" value="RNA POLYMERASE SIGMA-70 FACTOR ECF SUBFAMILY"/>
    <property type="match status" value="1"/>
</dbReference>
<dbReference type="RefSeq" id="WP_382383591.1">
    <property type="nucleotide sequence ID" value="NZ_JBHMEZ010000012.1"/>
</dbReference>
<keyword evidence="6" id="KW-1185">Reference proteome</keyword>
<protein>
    <submittedName>
        <fullName evidence="5">RNA polymerase sigma factor</fullName>
    </submittedName>
</protein>
<evidence type="ECO:0000256" key="2">
    <source>
        <dbReference type="ARBA" id="ARBA00023082"/>
    </source>
</evidence>
<keyword evidence="1" id="KW-0805">Transcription regulation</keyword>